<dbReference type="AlphaFoldDB" id="A0A7X6R1Q3"/>
<dbReference type="Proteomes" id="UP000540698">
    <property type="component" value="Unassembled WGS sequence"/>
</dbReference>
<comment type="caution">
    <text evidence="1">The sequence shown here is derived from an EMBL/GenBank/DDBJ whole genome shotgun (WGS) entry which is preliminary data.</text>
</comment>
<protein>
    <submittedName>
        <fullName evidence="1">Uncharacterized protein</fullName>
    </submittedName>
</protein>
<evidence type="ECO:0000313" key="2">
    <source>
        <dbReference type="Proteomes" id="UP000540698"/>
    </source>
</evidence>
<name>A0A7X6R1Q3_9NOCA</name>
<sequence>MAAWVTGDVTGSVLEATGDRRSAADSVEQSLQFIPVHAARHQALTLLRFARLTAPDDLDHAVAAAEEAVALSCKNTSPRLRGKYLETRKLFAPWSDTRAVRDLDVFAVGVI</sequence>
<dbReference type="EMBL" id="JAAXOS010000002">
    <property type="protein sequence ID" value="NKY25451.1"/>
    <property type="molecule type" value="Genomic_DNA"/>
</dbReference>
<organism evidence="1 2">
    <name type="scientific">Nocardia gamkensis</name>
    <dbReference type="NCBI Taxonomy" id="352869"/>
    <lineage>
        <taxon>Bacteria</taxon>
        <taxon>Bacillati</taxon>
        <taxon>Actinomycetota</taxon>
        <taxon>Actinomycetes</taxon>
        <taxon>Mycobacteriales</taxon>
        <taxon>Nocardiaceae</taxon>
        <taxon>Nocardia</taxon>
    </lineage>
</organism>
<accession>A0A7X6R1Q3</accession>
<evidence type="ECO:0000313" key="1">
    <source>
        <dbReference type="EMBL" id="NKY25451.1"/>
    </source>
</evidence>
<keyword evidence="2" id="KW-1185">Reference proteome</keyword>
<reference evidence="1 2" key="1">
    <citation type="submission" date="2020-04" db="EMBL/GenBank/DDBJ databases">
        <title>MicrobeNet Type strains.</title>
        <authorList>
            <person name="Nicholson A.C."/>
        </authorList>
    </citation>
    <scope>NUCLEOTIDE SEQUENCE [LARGE SCALE GENOMIC DNA]</scope>
    <source>
        <strain evidence="1 2">DSM 44956</strain>
    </source>
</reference>
<gene>
    <name evidence="1" type="ORF">HGB38_04270</name>
</gene>
<proteinExistence type="predicted"/>
<dbReference type="RefSeq" id="WP_062972577.1">
    <property type="nucleotide sequence ID" value="NZ_JAAXOS010000002.1"/>
</dbReference>